<evidence type="ECO:0000313" key="2">
    <source>
        <dbReference type="EMBL" id="KAF0038917.1"/>
    </source>
</evidence>
<feature type="region of interest" description="Disordered" evidence="1">
    <location>
        <begin position="1"/>
        <end position="26"/>
    </location>
</feature>
<accession>A0A6A4SZ18</accession>
<proteinExistence type="predicted"/>
<feature type="compositionally biased region" description="Basic and acidic residues" evidence="1">
    <location>
        <begin position="15"/>
        <end position="26"/>
    </location>
</feature>
<evidence type="ECO:0000313" key="3">
    <source>
        <dbReference type="Proteomes" id="UP000438429"/>
    </source>
</evidence>
<name>A0A6A4SZ18_SCOMX</name>
<feature type="region of interest" description="Disordered" evidence="1">
    <location>
        <begin position="55"/>
        <end position="80"/>
    </location>
</feature>
<comment type="caution">
    <text evidence="2">The sequence shown here is derived from an EMBL/GenBank/DDBJ whole genome shotgun (WGS) entry which is preliminary data.</text>
</comment>
<reference evidence="2 3" key="1">
    <citation type="submission" date="2019-06" db="EMBL/GenBank/DDBJ databases">
        <title>Draft genomes of female and male turbot (Scophthalmus maximus).</title>
        <authorList>
            <person name="Xu H."/>
            <person name="Xu X.-W."/>
            <person name="Shao C."/>
            <person name="Chen S."/>
        </authorList>
    </citation>
    <scope>NUCLEOTIDE SEQUENCE [LARGE SCALE GENOMIC DNA]</scope>
    <source>
        <strain evidence="2">Ysfricsl-2016a</strain>
        <tissue evidence="2">Blood</tissue>
    </source>
</reference>
<gene>
    <name evidence="2" type="ORF">F2P81_009401</name>
</gene>
<organism evidence="2 3">
    <name type="scientific">Scophthalmus maximus</name>
    <name type="common">Turbot</name>
    <name type="synonym">Psetta maxima</name>
    <dbReference type="NCBI Taxonomy" id="52904"/>
    <lineage>
        <taxon>Eukaryota</taxon>
        <taxon>Metazoa</taxon>
        <taxon>Chordata</taxon>
        <taxon>Craniata</taxon>
        <taxon>Vertebrata</taxon>
        <taxon>Euteleostomi</taxon>
        <taxon>Actinopterygii</taxon>
        <taxon>Neopterygii</taxon>
        <taxon>Teleostei</taxon>
        <taxon>Neoteleostei</taxon>
        <taxon>Acanthomorphata</taxon>
        <taxon>Carangaria</taxon>
        <taxon>Pleuronectiformes</taxon>
        <taxon>Pleuronectoidei</taxon>
        <taxon>Scophthalmidae</taxon>
        <taxon>Scophthalmus</taxon>
    </lineage>
</organism>
<sequence length="152" mass="16449">MNHRREEEEEEEEEKQPKNARAVDKAPRTFHSFIHFIPRGSARVRPLADAVPKMRIAGKTESSSHEPPVEEGDGDEYDGGRCSCRTPASEPQGRNCACASWSLCFPSARLCVGPGTAVFVALAPLALACLPAASSPPPPPSVKKFINILVDL</sequence>
<evidence type="ECO:0000256" key="1">
    <source>
        <dbReference type="SAM" id="MobiDB-lite"/>
    </source>
</evidence>
<protein>
    <submittedName>
        <fullName evidence="2">Uncharacterized protein</fullName>
    </submittedName>
</protein>
<dbReference type="Proteomes" id="UP000438429">
    <property type="component" value="Unassembled WGS sequence"/>
</dbReference>
<dbReference type="AlphaFoldDB" id="A0A6A4SZ18"/>
<dbReference type="EMBL" id="VEVO01000008">
    <property type="protein sequence ID" value="KAF0038917.1"/>
    <property type="molecule type" value="Genomic_DNA"/>
</dbReference>